<evidence type="ECO:0000259" key="7">
    <source>
        <dbReference type="Pfam" id="PF01568"/>
    </source>
</evidence>
<keyword evidence="5" id="KW-0560">Oxidoreductase</keyword>
<comment type="similarity">
    <text evidence="2">Belongs to the prokaryotic molybdopterin-containing oxidoreductase family.</text>
</comment>
<evidence type="ECO:0000259" key="6">
    <source>
        <dbReference type="Pfam" id="PF00384"/>
    </source>
</evidence>
<dbReference type="SUPFAM" id="SSF50692">
    <property type="entry name" value="ADC-like"/>
    <property type="match status" value="1"/>
</dbReference>
<evidence type="ECO:0000313" key="10">
    <source>
        <dbReference type="Proteomes" id="UP001237292"/>
    </source>
</evidence>
<protein>
    <submittedName>
        <fullName evidence="9">Molybdopterin-dependent oxidoreductase</fullName>
    </submittedName>
</protein>
<dbReference type="CDD" id="cd02793">
    <property type="entry name" value="MopB_CT_DMSOR-BSOR-TMAOR"/>
    <property type="match status" value="1"/>
</dbReference>
<dbReference type="InterPro" id="IPR041954">
    <property type="entry name" value="CT_DMSOR/BSOR/TMAOR"/>
</dbReference>
<feature type="domain" description="Molybdopterin oxidoreductase" evidence="6">
    <location>
        <begin position="54"/>
        <end position="511"/>
    </location>
</feature>
<dbReference type="Proteomes" id="UP001237292">
    <property type="component" value="Chromosome"/>
</dbReference>
<evidence type="ECO:0000256" key="4">
    <source>
        <dbReference type="ARBA" id="ARBA00022723"/>
    </source>
</evidence>
<dbReference type="EMBL" id="CP133164">
    <property type="protein sequence ID" value="WMN18333.1"/>
    <property type="molecule type" value="Genomic_DNA"/>
</dbReference>
<dbReference type="Pfam" id="PF00384">
    <property type="entry name" value="Molybdopterin"/>
    <property type="match status" value="1"/>
</dbReference>
<evidence type="ECO:0000256" key="3">
    <source>
        <dbReference type="ARBA" id="ARBA00022505"/>
    </source>
</evidence>
<organism evidence="9 10">
    <name type="scientific">Pseudomonas piscis</name>
    <dbReference type="NCBI Taxonomy" id="2614538"/>
    <lineage>
        <taxon>Bacteria</taxon>
        <taxon>Pseudomonadati</taxon>
        <taxon>Pseudomonadota</taxon>
        <taxon>Gammaproteobacteria</taxon>
        <taxon>Pseudomonadales</taxon>
        <taxon>Pseudomonadaceae</taxon>
        <taxon>Pseudomonas</taxon>
    </lineage>
</organism>
<dbReference type="RefSeq" id="WP_282878974.1">
    <property type="nucleotide sequence ID" value="NZ_CP133164.1"/>
</dbReference>
<feature type="domain" description="Molybdopterin oxidoreductase N-terminal" evidence="8">
    <location>
        <begin position="9"/>
        <end position="50"/>
    </location>
</feature>
<dbReference type="Gene3D" id="3.90.55.10">
    <property type="entry name" value="Dimethylsulfoxide Reductase, domain 3"/>
    <property type="match status" value="1"/>
</dbReference>
<accession>A0ABY9NKC5</accession>
<dbReference type="InterPro" id="IPR009010">
    <property type="entry name" value="Asp_de-COase-like_dom_sf"/>
</dbReference>
<proteinExistence type="inferred from homology"/>
<dbReference type="Gene3D" id="3.40.228.10">
    <property type="entry name" value="Dimethylsulfoxide Reductase, domain 2"/>
    <property type="match status" value="1"/>
</dbReference>
<gene>
    <name evidence="9" type="ORF">QL104_02675</name>
</gene>
<dbReference type="InterPro" id="IPR050612">
    <property type="entry name" value="Prok_Mopterin_Oxidored"/>
</dbReference>
<dbReference type="PANTHER" id="PTHR43742:SF10">
    <property type="entry name" value="TRIMETHYLAMINE-N-OXIDE REDUCTASE 2"/>
    <property type="match status" value="1"/>
</dbReference>
<dbReference type="Pfam" id="PF18364">
    <property type="entry name" value="Molybdopterin_N"/>
    <property type="match status" value="1"/>
</dbReference>
<dbReference type="InterPro" id="IPR006656">
    <property type="entry name" value="Mopterin_OxRdtase"/>
</dbReference>
<evidence type="ECO:0000256" key="2">
    <source>
        <dbReference type="ARBA" id="ARBA00010312"/>
    </source>
</evidence>
<sequence>MRTRTLTQTASHWGVYSVETNESGDILNTYPAPYDTEPSPLIRGLQSLVHSPLRIDQPYVRQGFLQNPEANGPHNRGGEPFVPVSWEKALGLAADALLRVRANFGNEAIYGGSYGWASAGRLHHAPSVLKRFLGLFGGYVDKRGNHSFGAALGIMPHVVGRNDITDMVVSWRSVLENTELVVMFGGANIKNMQIDSGGAASHENSSGFMRARAAGIQFVNISPFRDDLPETAAAQWQVIRPGSDTAVMMALAHTLITEALHDQSFLQRCCVGFDRLKQYVLGETDGQPKTPEWAAQHSGMEPEAIRALARRMATSRTLITTSWSVQRSDHGEQPVWMTVALAAMLGQIGKPGRGFALGFGATNGSLASRARDIPRPKMSLGPNAVKAFCPAGRTNDLLLRPGEQLEYNGLNLKIPDIKLLYSAGGNPFHHNANTNRLLQAWQRLDTVIVNEIWWNAAAKHADIVFPTTTTMERNDILAADQQSRWVAMKKVVEPYKSARNDFDIFSDLAERVGVGAAFTENRNEMGWLRHMYDTARITAQERGYAPPPFDEFWQAGDYLFPAPESDEVLFADFVADPESNRLATPSGKIEIYSETVDGFGYSDCPGQPTWIEPKEWLGSPISKQFPFHLLSNQPTWRLHSQLDASPASRKNKVQDREPIKMNRKDADAKGLKNGDVVRVFNDRGAMLAGVEIVDDLLSGVLLIATGAWYDPAEPGKAGALEKHGNPNVLTRDEGTSRLSQSIAAQSVLVDIELFTGTLPAVTAFDIPAFATE</sequence>
<dbReference type="SUPFAM" id="SSF53706">
    <property type="entry name" value="Formate dehydrogenase/DMSO reductase, domains 1-3"/>
    <property type="match status" value="1"/>
</dbReference>
<evidence type="ECO:0000256" key="5">
    <source>
        <dbReference type="ARBA" id="ARBA00023002"/>
    </source>
</evidence>
<reference evidence="9 10" key="1">
    <citation type="journal article" date="2023" name="Access Microbiol">
        <title>The genome of a steinernematid-associated Pseudomonas piscis bacterium encodes the biosynthesis of insect toxins.</title>
        <authorList>
            <person name="Awori R.M."/>
            <person name="Hendre P."/>
            <person name="Amugune N.O."/>
        </authorList>
    </citation>
    <scope>NUCLEOTIDE SEQUENCE [LARGE SCALE GENOMIC DNA]</scope>
    <source>
        <strain evidence="9 10">75</strain>
    </source>
</reference>
<dbReference type="Gene3D" id="2.40.40.20">
    <property type="match status" value="1"/>
</dbReference>
<dbReference type="InterPro" id="IPR041460">
    <property type="entry name" value="Molybdopterin_N"/>
</dbReference>
<name>A0ABY9NKC5_9PSED</name>
<dbReference type="Gene3D" id="3.40.50.740">
    <property type="match status" value="1"/>
</dbReference>
<comment type="cofactor">
    <cofactor evidence="1">
        <name>Mo-bis(molybdopterin guanine dinucleotide)</name>
        <dbReference type="ChEBI" id="CHEBI:60539"/>
    </cofactor>
</comment>
<evidence type="ECO:0000259" key="8">
    <source>
        <dbReference type="Pfam" id="PF18364"/>
    </source>
</evidence>
<dbReference type="PANTHER" id="PTHR43742">
    <property type="entry name" value="TRIMETHYLAMINE-N-OXIDE REDUCTASE"/>
    <property type="match status" value="1"/>
</dbReference>
<evidence type="ECO:0000313" key="9">
    <source>
        <dbReference type="EMBL" id="WMN18333.1"/>
    </source>
</evidence>
<evidence type="ECO:0000256" key="1">
    <source>
        <dbReference type="ARBA" id="ARBA00001942"/>
    </source>
</evidence>
<keyword evidence="10" id="KW-1185">Reference proteome</keyword>
<keyword evidence="3" id="KW-0500">Molybdenum</keyword>
<keyword evidence="4" id="KW-0479">Metal-binding</keyword>
<feature type="domain" description="Molybdopterin dinucleotide-binding" evidence="7">
    <location>
        <begin position="627"/>
        <end position="747"/>
    </location>
</feature>
<dbReference type="InterPro" id="IPR006657">
    <property type="entry name" value="MoPterin_dinucl-bd_dom"/>
</dbReference>
<dbReference type="Pfam" id="PF01568">
    <property type="entry name" value="Molydop_binding"/>
    <property type="match status" value="1"/>
</dbReference>